<keyword evidence="1" id="KW-1133">Transmembrane helix</keyword>
<dbReference type="Gene3D" id="3.30.2090.10">
    <property type="entry name" value="Multidrug efflux transporter AcrB TolC docking domain, DN and DC subdomains"/>
    <property type="match status" value="2"/>
</dbReference>
<name>K7QWY3_THEOS</name>
<dbReference type="HOGENOM" id="CLU_002755_1_2_0"/>
<gene>
    <name evidence="2" type="ORF">Theos_2439</name>
</gene>
<dbReference type="PATRIC" id="fig|751945.3.peg.2380"/>
<dbReference type="Proteomes" id="UP000000211">
    <property type="component" value="Plasmid pTHEOS01"/>
</dbReference>
<dbReference type="Gene3D" id="3.30.70.1430">
    <property type="entry name" value="Multidrug efflux transporter AcrB pore domain"/>
    <property type="match status" value="2"/>
</dbReference>
<accession>K7QWY3</accession>
<proteinExistence type="predicted"/>
<dbReference type="Pfam" id="PF00873">
    <property type="entry name" value="ACR_tran"/>
    <property type="match status" value="2"/>
</dbReference>
<feature type="transmembrane region" description="Helical" evidence="1">
    <location>
        <begin position="357"/>
        <end position="377"/>
    </location>
</feature>
<feature type="transmembrane region" description="Helical" evidence="1">
    <location>
        <begin position="383"/>
        <end position="407"/>
    </location>
</feature>
<dbReference type="SUPFAM" id="SSF82693">
    <property type="entry name" value="Multidrug efflux transporter AcrB pore domain, PN1, PN2, PC1 and PC2 subdomains"/>
    <property type="match status" value="3"/>
</dbReference>
<feature type="transmembrane region" description="Helical" evidence="1">
    <location>
        <begin position="922"/>
        <end position="940"/>
    </location>
</feature>
<dbReference type="PANTHER" id="PTHR32063:SF0">
    <property type="entry name" value="SWARMING MOTILITY PROTEIN SWRC"/>
    <property type="match status" value="1"/>
</dbReference>
<keyword evidence="1" id="KW-0472">Membrane</keyword>
<sequence>MKGVNPLVRFSVERYVLALGLFAAVLLFGYLATRSLGVDLLPSVNVPTVVVSVQYPGASPATVDRQVTQLLENALSRLGGIAQLSSTSSLGQSRVVVSFSPGTDPRQAASQVAAQVAALRGLPSGVSTPTVQTFDPNAQPILEFGLYAPGKPLEEVYRYAEDQLLPLLEQVSGVANVALTGGPEKGVDIFLDPSRLAFFGLSVQQVSQAVAGAALQSPIGSLTRSGTTLSLSTRTVPKSAEDVAAILVDPQRGIRVGDLGQVQVRNEVESYVRVNGQPAVLVSLQQASGSNALAVADGVRRLLQDLRLPEGYQVVFSNDTTLVIRAAVERTYKELFLTAGVVAAVVLLFLGRLNTAFTVILAIPISLAAAPILYSLLGFTFNLVSLLALIVAIGIVVDDSIVVAENVERYRAQGLGQMEAVLKGASEVFSAVAAASLSVLSVVIPVSFVEGFAGRYVQQFALGLAAAVAMSWLEALLFLTVRMAYTPDAPAKTWASAWREFLDLGRALRFGLTAWRRGLGLLGGLALALFLLRQGGMYLPLLLLYPFLLALGEYLVRTLLAFLEALTLILHLRTEALLEKTRAAYAQSLPWVLRHNGSVLLFSLALFLIVALAVFPRIPFSFVPRYDTGYLRAGLRLSSEASLNRTNELVARLENFFLAQPEVETVQLTVNQGQANLVLGLKPFGERPDAFTLLARYQTQARALYAETPEARVVFFGGGGPGGPGGGGSLNVALASAGQELLQERLEQAVAILQDDPYLLGVDIQGQNRLELNFIPDAARLAGTGLTPNQVVSTLQAFLQGTQAGQVELEGLTYPIRLRVDPTYVGDVQALLSLPLYSPSLGTNLAIGQLGHLVPEEVPSSIQRQNRLYVATLSLSPAPSAPPAAVLLAHVEERLRAAGVLDERVALTEAGAFGQARLARELSGQGLGLFALAFFMAYLVMAAQFNTFRYPLYLLLPVPLALAGALLLLYLAGASLDIFGILGFLLLIGLSAKNAILYLDFVQDRLGRMPLEEALVEAARLRFRPILMTTLTILVIGLPLLLGHGAGAEFGRNLGLVVLGGVFTSALLTFFVVPAAFYRYERVRVGGEAFKAEAT</sequence>
<keyword evidence="3" id="KW-1185">Reference proteome</keyword>
<feature type="transmembrane region" description="Helical" evidence="1">
    <location>
        <begin position="460"/>
        <end position="479"/>
    </location>
</feature>
<evidence type="ECO:0000313" key="3">
    <source>
        <dbReference type="Proteomes" id="UP000000211"/>
    </source>
</evidence>
<feature type="transmembrane region" description="Helical" evidence="1">
    <location>
        <begin position="978"/>
        <end position="1002"/>
    </location>
</feature>
<reference evidence="2 3" key="1">
    <citation type="journal article" date="2013" name="Genome Announc.">
        <title>Whole Genome Sequencing of Thermus oshimai JL-2 and Thermus thermophilus JL-18, Incomplete Denitrifiers from the United States Great Basin.</title>
        <authorList>
            <person name="Murugapiran S.K."/>
            <person name="Huntemann M."/>
            <person name="Wei C.L."/>
            <person name="Han J."/>
            <person name="Detter J.C."/>
            <person name="Han C.S."/>
            <person name="Erkkila T.H."/>
            <person name="Teshima H."/>
            <person name="Chen A."/>
            <person name="Kyrpides N."/>
            <person name="Mavrommatis K."/>
            <person name="Markowitz V."/>
            <person name="Szeto E."/>
            <person name="Ivanova N."/>
            <person name="Pagani I."/>
            <person name="Lam J."/>
            <person name="McDonald A.I."/>
            <person name="Dodsworth J.A."/>
            <person name="Pati A."/>
            <person name="Goodwin L."/>
            <person name="Peters L."/>
            <person name="Pitluck S."/>
            <person name="Woyke T."/>
            <person name="Hedlund B.P."/>
        </authorList>
    </citation>
    <scope>NUCLEOTIDE SEQUENCE</scope>
    <source>
        <strain evidence="2 3">JL-2</strain>
        <plasmid evidence="2">pTHEOS01</plasmid>
    </source>
</reference>
<dbReference type="SUPFAM" id="SSF82714">
    <property type="entry name" value="Multidrug efflux transporter AcrB TolC docking domain, DN and DC subdomains"/>
    <property type="match status" value="2"/>
</dbReference>
<dbReference type="OrthoDB" id="9806532at2"/>
<dbReference type="EMBL" id="CP003250">
    <property type="protein sequence ID" value="AFV77416.1"/>
    <property type="molecule type" value="Genomic_DNA"/>
</dbReference>
<feature type="transmembrane region" description="Helical" evidence="1">
    <location>
        <begin position="1023"/>
        <end position="1042"/>
    </location>
</feature>
<evidence type="ECO:0000313" key="2">
    <source>
        <dbReference type="EMBL" id="AFV77416.1"/>
    </source>
</evidence>
<dbReference type="Gene3D" id="1.20.1640.10">
    <property type="entry name" value="Multidrug efflux transporter AcrB transmembrane domain"/>
    <property type="match status" value="2"/>
</dbReference>
<dbReference type="AlphaFoldDB" id="K7QWY3"/>
<keyword evidence="2" id="KW-0614">Plasmid</keyword>
<feature type="transmembrane region" description="Helical" evidence="1">
    <location>
        <begin position="593"/>
        <end position="615"/>
    </location>
</feature>
<feature type="transmembrane region" description="Helical" evidence="1">
    <location>
        <begin position="428"/>
        <end position="448"/>
    </location>
</feature>
<feature type="transmembrane region" description="Helical" evidence="1">
    <location>
        <begin position="1054"/>
        <end position="1078"/>
    </location>
</feature>
<dbReference type="PANTHER" id="PTHR32063">
    <property type="match status" value="1"/>
</dbReference>
<dbReference type="RefSeq" id="WP_015065410.1">
    <property type="nucleotide sequence ID" value="NC_019387.1"/>
</dbReference>
<keyword evidence="1" id="KW-0812">Transmembrane</keyword>
<feature type="transmembrane region" description="Helical" evidence="1">
    <location>
        <begin position="952"/>
        <end position="972"/>
    </location>
</feature>
<organism evidence="2 3">
    <name type="scientific">Thermus oshimai JL-2</name>
    <dbReference type="NCBI Taxonomy" id="751945"/>
    <lineage>
        <taxon>Bacteria</taxon>
        <taxon>Thermotogati</taxon>
        <taxon>Deinococcota</taxon>
        <taxon>Deinococci</taxon>
        <taxon>Thermales</taxon>
        <taxon>Thermaceae</taxon>
        <taxon>Thermus</taxon>
    </lineage>
</organism>
<feature type="transmembrane region" description="Helical" evidence="1">
    <location>
        <begin position="519"/>
        <end position="548"/>
    </location>
</feature>
<dbReference type="GO" id="GO:0005886">
    <property type="term" value="C:plasma membrane"/>
    <property type="evidence" value="ECO:0007669"/>
    <property type="project" value="TreeGrafter"/>
</dbReference>
<dbReference type="PRINTS" id="PR00702">
    <property type="entry name" value="ACRIFLAVINRP"/>
</dbReference>
<dbReference type="InterPro" id="IPR001036">
    <property type="entry name" value="Acrflvin-R"/>
</dbReference>
<geneLocation type="plasmid" evidence="2 3">
    <name>pTHEOS01</name>
</geneLocation>
<evidence type="ECO:0000256" key="1">
    <source>
        <dbReference type="SAM" id="Phobius"/>
    </source>
</evidence>
<dbReference type="SUPFAM" id="SSF82866">
    <property type="entry name" value="Multidrug efflux transporter AcrB transmembrane domain"/>
    <property type="match status" value="2"/>
</dbReference>
<protein>
    <submittedName>
        <fullName evidence="2">Cation/multidrug efflux pump</fullName>
    </submittedName>
</protein>
<dbReference type="KEGG" id="tos:Theos_2439"/>
<feature type="transmembrane region" description="Helical" evidence="1">
    <location>
        <begin position="332"/>
        <end position="350"/>
    </location>
</feature>
<dbReference type="InterPro" id="IPR027463">
    <property type="entry name" value="AcrB_DN_DC_subdom"/>
</dbReference>
<dbReference type="GO" id="GO:0042910">
    <property type="term" value="F:xenobiotic transmembrane transporter activity"/>
    <property type="evidence" value="ECO:0007669"/>
    <property type="project" value="TreeGrafter"/>
</dbReference>